<dbReference type="NCBIfam" id="NF033546">
    <property type="entry name" value="transpos_IS21"/>
    <property type="match status" value="1"/>
</dbReference>
<dbReference type="SUPFAM" id="SSF53098">
    <property type="entry name" value="Ribonuclease H-like"/>
    <property type="match status" value="1"/>
</dbReference>
<dbReference type="PROSITE" id="PS50994">
    <property type="entry name" value="INTEGRASE"/>
    <property type="match status" value="1"/>
</dbReference>
<comment type="similarity">
    <text evidence="1">Belongs to the transposase IS21/IS408/IS1162 family.</text>
</comment>
<dbReference type="PANTHER" id="PTHR35004:SF8">
    <property type="entry name" value="TRANSPOSASE RV3428C-RELATED"/>
    <property type="match status" value="1"/>
</dbReference>
<dbReference type="InterPro" id="IPR012337">
    <property type="entry name" value="RNaseH-like_sf"/>
</dbReference>
<sequence length="539" mass="59931">MSFREVQVHEIREVLRLWVRGESERAVARLSLVDRKTAKRYMVAGAEVGVVVNGDEAQLTDEVIGRVCERVRPHRADGHGAGWETCKTHHDQLKTWLVDEGLTVVKAHQLLTRRGVEVPQRTLHRYALEELGVGRSARRRSTVPVADGEPGSELQVDFGKMGLIFDPETGRRRVVWAFIFTAVFSRHCFVWLSFNQTLETVIDGFEQAWSFFGGVFKVVIPDNMSTAVTTADNIDPRLNQAFVEYAQDRGFVIDPARVKTPTDKPRVERVVPFVRNNFFAGEQFIDLADAQRRAVIWCSTTAGMRVHGTHACRPVELFNLEEKPRLLLAPSARYDLPVYAKAKVHRDHHIECGRALYSIPGDLIGAQVDVRADSQLVRVYHRGVLIKIHPRQAPGGRVTDGEDLPSEKTAYAMRDLDHLRRLAAAEGPAIGVFADALLESPLPWTKMRQVYALLGLVKRWGAPTVDAACARALDAEAVNVPLIGRMIERATEHQATPTAPTARPTGRAPRFARDPGHFATQKPSSGKGNDALEVEGGVA</sequence>
<dbReference type="InterPro" id="IPR036397">
    <property type="entry name" value="RNaseH_sf"/>
</dbReference>
<organism evidence="4 5">
    <name type="scientific">Acidiferrimicrobium australe</name>
    <dbReference type="NCBI Taxonomy" id="2664430"/>
    <lineage>
        <taxon>Bacteria</taxon>
        <taxon>Bacillati</taxon>
        <taxon>Actinomycetota</taxon>
        <taxon>Acidimicrobiia</taxon>
        <taxon>Acidimicrobiales</taxon>
        <taxon>Acidimicrobiaceae</taxon>
        <taxon>Acidiferrimicrobium</taxon>
    </lineage>
</organism>
<proteinExistence type="inferred from homology"/>
<dbReference type="Pfam" id="PF22483">
    <property type="entry name" value="Mu-transpos_C_2"/>
    <property type="match status" value="1"/>
</dbReference>
<dbReference type="Proteomes" id="UP000437736">
    <property type="component" value="Unassembled WGS sequence"/>
</dbReference>
<evidence type="ECO:0000256" key="2">
    <source>
        <dbReference type="SAM" id="MobiDB-lite"/>
    </source>
</evidence>
<evidence type="ECO:0000256" key="1">
    <source>
        <dbReference type="ARBA" id="ARBA00009277"/>
    </source>
</evidence>
<dbReference type="PANTHER" id="PTHR35004">
    <property type="entry name" value="TRANSPOSASE RV3428C-RELATED"/>
    <property type="match status" value="1"/>
</dbReference>
<reference evidence="4 5" key="1">
    <citation type="submission" date="2019-11" db="EMBL/GenBank/DDBJ databases">
        <title>Acidiferrimicrobium australis gen. nov., sp. nov., an acidophilic and obligately heterotrophic, member of the Actinobacteria that catalyses dissimilatory oxido- reduction of iron isolated from metal-rich acidic water in Chile.</title>
        <authorList>
            <person name="Gonzalez D."/>
            <person name="Huber K."/>
            <person name="Hedrich S."/>
            <person name="Rojas-Villalobos C."/>
            <person name="Quatrini R."/>
            <person name="Dinamarca M.A."/>
            <person name="Schwarz A."/>
            <person name="Canales C."/>
            <person name="Nancucheo I."/>
        </authorList>
    </citation>
    <scope>NUCLEOTIDE SEQUENCE [LARGE SCALE GENOMIC DNA]</scope>
    <source>
        <strain evidence="4 5">USS-CCA1</strain>
    </source>
</reference>
<evidence type="ECO:0000313" key="5">
    <source>
        <dbReference type="Proteomes" id="UP000437736"/>
    </source>
</evidence>
<comment type="caution">
    <text evidence="4">The sequence shown here is derived from an EMBL/GenBank/DDBJ whole genome shotgun (WGS) entry which is preliminary data.</text>
</comment>
<feature type="domain" description="Integrase catalytic" evidence="3">
    <location>
        <begin position="140"/>
        <end position="322"/>
    </location>
</feature>
<feature type="compositionally biased region" description="Low complexity" evidence="2">
    <location>
        <begin position="495"/>
        <end position="509"/>
    </location>
</feature>
<gene>
    <name evidence="4" type="ORF">GHK86_04805</name>
</gene>
<protein>
    <submittedName>
        <fullName evidence="4">IS21 family transposase</fullName>
    </submittedName>
</protein>
<evidence type="ECO:0000259" key="3">
    <source>
        <dbReference type="PROSITE" id="PS50994"/>
    </source>
</evidence>
<keyword evidence="5" id="KW-1185">Reference proteome</keyword>
<evidence type="ECO:0000313" key="4">
    <source>
        <dbReference type="EMBL" id="MST32045.1"/>
    </source>
</evidence>
<name>A0ABW9QR82_9ACTN</name>
<dbReference type="EMBL" id="WJHE01000201">
    <property type="protein sequence ID" value="MST32045.1"/>
    <property type="molecule type" value="Genomic_DNA"/>
</dbReference>
<dbReference type="InterPro" id="IPR001584">
    <property type="entry name" value="Integrase_cat-core"/>
</dbReference>
<feature type="region of interest" description="Disordered" evidence="2">
    <location>
        <begin position="490"/>
        <end position="539"/>
    </location>
</feature>
<accession>A0ABW9QR82</accession>
<dbReference type="Gene3D" id="3.30.420.10">
    <property type="entry name" value="Ribonuclease H-like superfamily/Ribonuclease H"/>
    <property type="match status" value="1"/>
</dbReference>
<dbReference type="InterPro" id="IPR054353">
    <property type="entry name" value="IstA-like_C"/>
</dbReference>